<dbReference type="Gene3D" id="1.10.630.10">
    <property type="entry name" value="Cytochrome P450"/>
    <property type="match status" value="1"/>
</dbReference>
<dbReference type="InterPro" id="IPR050121">
    <property type="entry name" value="Cytochrome_P450_monoxygenase"/>
</dbReference>
<keyword evidence="2" id="KW-1133">Transmembrane helix</keyword>
<evidence type="ECO:0000313" key="4">
    <source>
        <dbReference type="Proteomes" id="UP000235786"/>
    </source>
</evidence>
<dbReference type="Proteomes" id="UP000235786">
    <property type="component" value="Unassembled WGS sequence"/>
</dbReference>
<dbReference type="GO" id="GO:0020037">
    <property type="term" value="F:heme binding"/>
    <property type="evidence" value="ECO:0007669"/>
    <property type="project" value="InterPro"/>
</dbReference>
<dbReference type="InterPro" id="IPR001128">
    <property type="entry name" value="Cyt_P450"/>
</dbReference>
<dbReference type="OrthoDB" id="1470350at2759"/>
<accession>A0A2J6RCD3</accession>
<feature type="transmembrane region" description="Helical" evidence="2">
    <location>
        <begin position="6"/>
        <end position="24"/>
    </location>
</feature>
<dbReference type="GO" id="GO:0004497">
    <property type="term" value="F:monooxygenase activity"/>
    <property type="evidence" value="ECO:0007669"/>
    <property type="project" value="InterPro"/>
</dbReference>
<dbReference type="STRING" id="1149755.A0A2J6RCD3"/>
<feature type="transmembrane region" description="Helical" evidence="2">
    <location>
        <begin position="31"/>
        <end position="53"/>
    </location>
</feature>
<evidence type="ECO:0000313" key="3">
    <source>
        <dbReference type="EMBL" id="PMD36172.1"/>
    </source>
</evidence>
<gene>
    <name evidence="3" type="ORF">L207DRAFT_465820</name>
</gene>
<organism evidence="3 4">
    <name type="scientific">Hyaloscypha variabilis (strain UAMH 11265 / GT02V1 / F)</name>
    <name type="common">Meliniomyces variabilis</name>
    <dbReference type="NCBI Taxonomy" id="1149755"/>
    <lineage>
        <taxon>Eukaryota</taxon>
        <taxon>Fungi</taxon>
        <taxon>Dikarya</taxon>
        <taxon>Ascomycota</taxon>
        <taxon>Pezizomycotina</taxon>
        <taxon>Leotiomycetes</taxon>
        <taxon>Helotiales</taxon>
        <taxon>Hyaloscyphaceae</taxon>
        <taxon>Hyaloscypha</taxon>
        <taxon>Hyaloscypha variabilis</taxon>
    </lineage>
</organism>
<protein>
    <submittedName>
        <fullName evidence="3">Cytochrome P450</fullName>
    </submittedName>
</protein>
<proteinExistence type="predicted"/>
<sequence>MVLFLEIWLPLSACTLGTLLYKSLTDVSHTGLILAVLGVELGSLLLWAFYWMILYPNFFSPFRHLPTPPGRRWLYGNRKEFSPNYAWQGIDAVMKTVPNNGLIRFYEALSREVLLVTSVDAIKEMTSGKPYDFGHPKQVKYMMSRITSSNFNFLSEHGHKLFRKHLRPAFTATHTRKLMPAMWSKFEEMVKLIEVELRDNSDAVIDTREYIRRVMWDISGVVMIGYDFQTLDRRDGGMGDQFAKVLSEFSGPAWVRMIMHYVDVRPLLSLLNPLFMRSSLGKSLNYIRFTLRQIITEKEVKFQKAGSKEAQDLDITSASVASGIFPTSELIDNGMLFMTAGPNSSGTAMEWAIYELSRKSEIQKRLRQEINECLKSAPFSLEPDALIGQLQNLPYLSAVVNETIRCYPFIPLSARAAEKDTTLLGERIPKGTIFLLPVDILNHDKKLWGPDGDEFNPDRWLGDPLTGGATSNYAMLSFGAGPNTCIGQNTARAMLACFLAAFFQRFDIQLANPDKAALLRPALFKRSEEGMMAKLSIVEV</sequence>
<keyword evidence="1" id="KW-0479">Metal-binding</keyword>
<dbReference type="SUPFAM" id="SSF48264">
    <property type="entry name" value="Cytochrome P450"/>
    <property type="match status" value="1"/>
</dbReference>
<dbReference type="Pfam" id="PF00067">
    <property type="entry name" value="p450"/>
    <property type="match status" value="1"/>
</dbReference>
<comment type="cofactor">
    <cofactor evidence="1">
        <name>heme</name>
        <dbReference type="ChEBI" id="CHEBI:30413"/>
    </cofactor>
</comment>
<dbReference type="GO" id="GO:0016705">
    <property type="term" value="F:oxidoreductase activity, acting on paired donors, with incorporation or reduction of molecular oxygen"/>
    <property type="evidence" value="ECO:0007669"/>
    <property type="project" value="InterPro"/>
</dbReference>
<reference evidence="3 4" key="1">
    <citation type="submission" date="2016-04" db="EMBL/GenBank/DDBJ databases">
        <title>A degradative enzymes factory behind the ericoid mycorrhizal symbiosis.</title>
        <authorList>
            <consortium name="DOE Joint Genome Institute"/>
            <person name="Martino E."/>
            <person name="Morin E."/>
            <person name="Grelet G."/>
            <person name="Kuo A."/>
            <person name="Kohler A."/>
            <person name="Daghino S."/>
            <person name="Barry K."/>
            <person name="Choi C."/>
            <person name="Cichocki N."/>
            <person name="Clum A."/>
            <person name="Copeland A."/>
            <person name="Hainaut M."/>
            <person name="Haridas S."/>
            <person name="Labutti K."/>
            <person name="Lindquist E."/>
            <person name="Lipzen A."/>
            <person name="Khouja H.-R."/>
            <person name="Murat C."/>
            <person name="Ohm R."/>
            <person name="Olson A."/>
            <person name="Spatafora J."/>
            <person name="Veneault-Fourrey C."/>
            <person name="Henrissat B."/>
            <person name="Grigoriev I."/>
            <person name="Martin F."/>
            <person name="Perotto S."/>
        </authorList>
    </citation>
    <scope>NUCLEOTIDE SEQUENCE [LARGE SCALE GENOMIC DNA]</scope>
    <source>
        <strain evidence="3 4">F</strain>
    </source>
</reference>
<dbReference type="PRINTS" id="PR00385">
    <property type="entry name" value="P450"/>
</dbReference>
<dbReference type="PRINTS" id="PR00463">
    <property type="entry name" value="EP450I"/>
</dbReference>
<feature type="binding site" description="axial binding residue" evidence="1">
    <location>
        <position position="485"/>
    </location>
    <ligand>
        <name>heme</name>
        <dbReference type="ChEBI" id="CHEBI:30413"/>
    </ligand>
    <ligandPart>
        <name>Fe</name>
        <dbReference type="ChEBI" id="CHEBI:18248"/>
    </ligandPart>
</feature>
<keyword evidence="4" id="KW-1185">Reference proteome</keyword>
<dbReference type="PANTHER" id="PTHR24305:SF227">
    <property type="entry name" value="P450, PUTATIVE (EUROFUNG)-RELATED"/>
    <property type="match status" value="1"/>
</dbReference>
<dbReference type="GO" id="GO:0005506">
    <property type="term" value="F:iron ion binding"/>
    <property type="evidence" value="ECO:0007669"/>
    <property type="project" value="InterPro"/>
</dbReference>
<evidence type="ECO:0000256" key="2">
    <source>
        <dbReference type="SAM" id="Phobius"/>
    </source>
</evidence>
<dbReference type="EMBL" id="KZ613951">
    <property type="protein sequence ID" value="PMD36172.1"/>
    <property type="molecule type" value="Genomic_DNA"/>
</dbReference>
<dbReference type="InterPro" id="IPR036396">
    <property type="entry name" value="Cyt_P450_sf"/>
</dbReference>
<keyword evidence="2" id="KW-0812">Transmembrane</keyword>
<dbReference type="AlphaFoldDB" id="A0A2J6RCD3"/>
<dbReference type="InterPro" id="IPR002401">
    <property type="entry name" value="Cyt_P450_E_grp-I"/>
</dbReference>
<keyword evidence="1" id="KW-0349">Heme</keyword>
<name>A0A2J6RCD3_HYAVF</name>
<keyword evidence="1" id="KW-0408">Iron</keyword>
<dbReference type="PANTHER" id="PTHR24305">
    <property type="entry name" value="CYTOCHROME P450"/>
    <property type="match status" value="1"/>
</dbReference>
<evidence type="ECO:0000256" key="1">
    <source>
        <dbReference type="PIRSR" id="PIRSR602401-1"/>
    </source>
</evidence>
<keyword evidence="2" id="KW-0472">Membrane</keyword>